<evidence type="ECO:0000256" key="14">
    <source>
        <dbReference type="SAM" id="Phobius"/>
    </source>
</evidence>
<comment type="caution">
    <text evidence="16">The sequence shown here is derived from an EMBL/GenBank/DDBJ whole genome shotgun (WGS) entry which is preliminary data.</text>
</comment>
<feature type="transmembrane region" description="Helical" evidence="14">
    <location>
        <begin position="407"/>
        <end position="429"/>
    </location>
</feature>
<evidence type="ECO:0000256" key="1">
    <source>
        <dbReference type="ARBA" id="ARBA00001947"/>
    </source>
</evidence>
<dbReference type="SUPFAM" id="SSF53187">
    <property type="entry name" value="Zn-dependent exopeptidases"/>
    <property type="match status" value="1"/>
</dbReference>
<dbReference type="EMBL" id="LHPG02000019">
    <property type="protein sequence ID" value="PRW32630.1"/>
    <property type="molecule type" value="Genomic_DNA"/>
</dbReference>
<dbReference type="PANTHER" id="PTHR12147:SF22">
    <property type="entry name" value="ENDOPLASMIC RETICULUM METALLOPEPTIDASE 1"/>
    <property type="match status" value="1"/>
</dbReference>
<keyword evidence="10 14" id="KW-1133">Transmembrane helix</keyword>
<dbReference type="GO" id="GO:0046872">
    <property type="term" value="F:metal ion binding"/>
    <property type="evidence" value="ECO:0007669"/>
    <property type="project" value="UniProtKB-KW"/>
</dbReference>
<feature type="transmembrane region" description="Helical" evidence="14">
    <location>
        <begin position="613"/>
        <end position="634"/>
    </location>
</feature>
<evidence type="ECO:0000256" key="10">
    <source>
        <dbReference type="ARBA" id="ARBA00022989"/>
    </source>
</evidence>
<evidence type="ECO:0000256" key="5">
    <source>
        <dbReference type="ARBA" id="ARBA00022692"/>
    </source>
</evidence>
<evidence type="ECO:0000256" key="7">
    <source>
        <dbReference type="ARBA" id="ARBA00022801"/>
    </source>
</evidence>
<dbReference type="Pfam" id="PF04389">
    <property type="entry name" value="Peptidase_M28"/>
    <property type="match status" value="1"/>
</dbReference>
<proteinExistence type="inferred from homology"/>
<dbReference type="GO" id="GO:0006508">
    <property type="term" value="P:proteolysis"/>
    <property type="evidence" value="ECO:0007669"/>
    <property type="project" value="UniProtKB-KW"/>
</dbReference>
<accession>A0A2P6TF88</accession>
<keyword evidence="4" id="KW-0645">Protease</keyword>
<sequence>MAVKAAGRAPAQAKTRGADWRLLSVAAVVYGALLATTLHFLAEVPQPLPATADAALFSEGRAFEHLEVLATKIGHRQVGTEGEAQAADYLYRQVQQLAEQAQATRPDLTAEAARESVSGGVTMHAFKFEIANVYNNLTNVVLRLAPADPAAAAKKAVLVNSHYDSTLGTVGASDCGSTVAIILEMARTIIANPAIKLSAPVVFLLNGGEETLSQAANGFFASSRFASQLGAFINLESTGPWGPDVVFQHTGDWTLQAYARSAPHPRGTTMAQDFFDLGLIPADTDYRMFSYRHYGALPGIDVAFIFDGTAYHTARDEPSRIRRGTLQGMGENVLAAIQEYTRVLASDPAAPQASDAGGSVYFDFWGRFMVIYSHTQAKALHHAPLFVVLLLPLLAPNDGIHALSWGGLVSSALLSLASMLCAVVAPAALGAARCLATGLPMPWYGRPAVAYAMFLPAAAAGLLMPYVLAPPSGKPGASSPGRRSLGTALLFALVCSALTSIGMHSSFFYALWAAGAAIAAALLGTGALPPSWANAVALLACFAAPVAIVLPSSVTFMAHIMEKVGLAGEAPGMLGLLSADLAVGAVAGATVVVSFGTFTPHLAAALGRRGGRAAVTALLLTSLGVAGWASVHLARPFSYDHPKRVLVQHIHKHSPDGAVTESKLSVAGLDGYPLAPLLPQPFLGQPAAAFSTDEWEAFYPLNYLISSGEARPAPGPLEGERTPMLRLLRRDVAMPMSPSAGEGVARLHFELDTGLPGAWGVMNFTGQVLNWSLSDKVADTELPQGGLSHMVRFAGNRHARHYQFWLDVPAGAPALQVRLFVKRVQESDAAAEALLRQLPDWVSPSAVVCYQSRYQF</sequence>
<evidence type="ECO:0000313" key="16">
    <source>
        <dbReference type="EMBL" id="PRW32630.1"/>
    </source>
</evidence>
<keyword evidence="7" id="KW-0378">Hydrolase</keyword>
<dbReference type="CDD" id="cd03875">
    <property type="entry name" value="M28_Fxna_like"/>
    <property type="match status" value="1"/>
</dbReference>
<dbReference type="PANTHER" id="PTHR12147">
    <property type="entry name" value="METALLOPEPTIDASE M28 FAMILY MEMBER"/>
    <property type="match status" value="1"/>
</dbReference>
<dbReference type="InterPro" id="IPR048024">
    <property type="entry name" value="Fxna-like_M28_dom"/>
</dbReference>
<comment type="cofactor">
    <cofactor evidence="1">
        <name>Zn(2+)</name>
        <dbReference type="ChEBI" id="CHEBI:29105"/>
    </cofactor>
</comment>
<feature type="transmembrane region" description="Helical" evidence="14">
    <location>
        <begin position="20"/>
        <end position="42"/>
    </location>
</feature>
<dbReference type="OrthoDB" id="76293at2759"/>
<gene>
    <name evidence="16" type="ORF">C2E21_8298</name>
</gene>
<dbReference type="STRING" id="3076.A0A2P6TF88"/>
<dbReference type="InterPro" id="IPR045175">
    <property type="entry name" value="M28_fam"/>
</dbReference>
<evidence type="ECO:0000256" key="6">
    <source>
        <dbReference type="ARBA" id="ARBA00022723"/>
    </source>
</evidence>
<keyword evidence="13" id="KW-0325">Glycoprotein</keyword>
<feature type="transmembrane region" description="Helical" evidence="14">
    <location>
        <begin position="581"/>
        <end position="606"/>
    </location>
</feature>
<keyword evidence="9" id="KW-0862">Zinc</keyword>
<evidence type="ECO:0000259" key="15">
    <source>
        <dbReference type="Pfam" id="PF04389"/>
    </source>
</evidence>
<dbReference type="AlphaFoldDB" id="A0A2P6TF88"/>
<dbReference type="FunFam" id="3.40.630.10:FF:000008">
    <property type="entry name" value="Endoplasmic reticulum metallopeptidase 1"/>
    <property type="match status" value="1"/>
</dbReference>
<feature type="transmembrane region" description="Helical" evidence="14">
    <location>
        <begin position="481"/>
        <end position="501"/>
    </location>
</feature>
<evidence type="ECO:0000256" key="3">
    <source>
        <dbReference type="ARBA" id="ARBA00010918"/>
    </source>
</evidence>
<keyword evidence="12 14" id="KW-0472">Membrane</keyword>
<evidence type="ECO:0000256" key="13">
    <source>
        <dbReference type="ARBA" id="ARBA00023180"/>
    </source>
</evidence>
<dbReference type="GO" id="GO:0005789">
    <property type="term" value="C:endoplasmic reticulum membrane"/>
    <property type="evidence" value="ECO:0007669"/>
    <property type="project" value="UniProtKB-SubCell"/>
</dbReference>
<evidence type="ECO:0000256" key="9">
    <source>
        <dbReference type="ARBA" id="ARBA00022833"/>
    </source>
</evidence>
<feature type="transmembrane region" description="Helical" evidence="14">
    <location>
        <begin position="449"/>
        <end position="469"/>
    </location>
</feature>
<feature type="transmembrane region" description="Helical" evidence="14">
    <location>
        <begin position="507"/>
        <end position="528"/>
    </location>
</feature>
<evidence type="ECO:0000256" key="2">
    <source>
        <dbReference type="ARBA" id="ARBA00004477"/>
    </source>
</evidence>
<dbReference type="Gene3D" id="3.40.630.10">
    <property type="entry name" value="Zn peptidases"/>
    <property type="match status" value="1"/>
</dbReference>
<keyword evidence="8" id="KW-0256">Endoplasmic reticulum</keyword>
<protein>
    <submittedName>
        <fullName evidence="16">Endoplasmic reticulum metallopeptidase 1</fullName>
    </submittedName>
</protein>
<comment type="similarity">
    <text evidence="3">Belongs to the peptidase M28 family.</text>
</comment>
<comment type="subcellular location">
    <subcellularLocation>
        <location evidence="2">Endoplasmic reticulum membrane</location>
        <topology evidence="2">Multi-pass membrane protein</topology>
    </subcellularLocation>
</comment>
<evidence type="ECO:0000256" key="8">
    <source>
        <dbReference type="ARBA" id="ARBA00022824"/>
    </source>
</evidence>
<feature type="transmembrane region" description="Helical" evidence="14">
    <location>
        <begin position="535"/>
        <end position="561"/>
    </location>
</feature>
<keyword evidence="6" id="KW-0479">Metal-binding</keyword>
<keyword evidence="17" id="KW-1185">Reference proteome</keyword>
<keyword evidence="11" id="KW-0482">Metalloprotease</keyword>
<dbReference type="InterPro" id="IPR007484">
    <property type="entry name" value="Peptidase_M28"/>
</dbReference>
<keyword evidence="5 14" id="KW-0812">Transmembrane</keyword>
<dbReference type="Proteomes" id="UP000239899">
    <property type="component" value="Unassembled WGS sequence"/>
</dbReference>
<evidence type="ECO:0000256" key="12">
    <source>
        <dbReference type="ARBA" id="ARBA00023136"/>
    </source>
</evidence>
<feature type="domain" description="Peptidase M28" evidence="15">
    <location>
        <begin position="139"/>
        <end position="336"/>
    </location>
</feature>
<reference evidence="16 17" key="1">
    <citation type="journal article" date="2018" name="Plant J.">
        <title>Genome sequences of Chlorella sorokiniana UTEX 1602 and Micractinium conductrix SAG 241.80: implications to maltose excretion by a green alga.</title>
        <authorList>
            <person name="Arriola M.B."/>
            <person name="Velmurugan N."/>
            <person name="Zhang Y."/>
            <person name="Plunkett M.H."/>
            <person name="Hondzo H."/>
            <person name="Barney B.M."/>
        </authorList>
    </citation>
    <scope>NUCLEOTIDE SEQUENCE [LARGE SCALE GENOMIC DNA]</scope>
    <source>
        <strain evidence="17">UTEX 1602</strain>
    </source>
</reference>
<name>A0A2P6TF88_CHLSO</name>
<evidence type="ECO:0000256" key="11">
    <source>
        <dbReference type="ARBA" id="ARBA00023049"/>
    </source>
</evidence>
<organism evidence="16 17">
    <name type="scientific">Chlorella sorokiniana</name>
    <name type="common">Freshwater green alga</name>
    <dbReference type="NCBI Taxonomy" id="3076"/>
    <lineage>
        <taxon>Eukaryota</taxon>
        <taxon>Viridiplantae</taxon>
        <taxon>Chlorophyta</taxon>
        <taxon>core chlorophytes</taxon>
        <taxon>Trebouxiophyceae</taxon>
        <taxon>Chlorellales</taxon>
        <taxon>Chlorellaceae</taxon>
        <taxon>Chlorella clade</taxon>
        <taxon>Chlorella</taxon>
    </lineage>
</organism>
<dbReference type="GO" id="GO:0008235">
    <property type="term" value="F:metalloexopeptidase activity"/>
    <property type="evidence" value="ECO:0007669"/>
    <property type="project" value="InterPro"/>
</dbReference>
<evidence type="ECO:0000313" key="17">
    <source>
        <dbReference type="Proteomes" id="UP000239899"/>
    </source>
</evidence>
<evidence type="ECO:0000256" key="4">
    <source>
        <dbReference type="ARBA" id="ARBA00022670"/>
    </source>
</evidence>